<feature type="binding site" evidence="12">
    <location>
        <position position="231"/>
    </location>
    <ligand>
        <name>K(+)</name>
        <dbReference type="ChEBI" id="CHEBI:29103"/>
    </ligand>
</feature>
<feature type="binding site" evidence="12">
    <location>
        <position position="233"/>
    </location>
    <ligand>
        <name>K(+)</name>
        <dbReference type="ChEBI" id="CHEBI:29103"/>
    </ligand>
</feature>
<evidence type="ECO:0000256" key="6">
    <source>
        <dbReference type="ARBA" id="ARBA00022741"/>
    </source>
</evidence>
<evidence type="ECO:0000259" key="13">
    <source>
        <dbReference type="Pfam" id="PF00294"/>
    </source>
</evidence>
<evidence type="ECO:0000256" key="9">
    <source>
        <dbReference type="ARBA" id="ARBA00022842"/>
    </source>
</evidence>
<dbReference type="InterPro" id="IPR011877">
    <property type="entry name" value="Ribokinase"/>
</dbReference>
<feature type="binding site" evidence="12">
    <location>
        <position position="273"/>
    </location>
    <ligand>
        <name>K(+)</name>
        <dbReference type="ChEBI" id="CHEBI:29103"/>
    </ligand>
</feature>
<dbReference type="InterPro" id="IPR002173">
    <property type="entry name" value="Carboh/pur_kinase_PfkB_CS"/>
</dbReference>
<evidence type="ECO:0000256" key="3">
    <source>
        <dbReference type="ARBA" id="ARBA00016943"/>
    </source>
</evidence>
<dbReference type="InterPro" id="IPR002139">
    <property type="entry name" value="Ribo/fructo_kinase"/>
</dbReference>
<sequence>MAQVVVIGNIASDETLAVEAFPAPGASVAGEAISEALGGKGANQAIVMARALQGVAGVRLVAAIGQDRRGAKLRTDLEAEPLTADLIRRALPSDLSVILRDASRENAIITTQSCARSLTPQEAIAALGTAEVLVLQGNLRAETSLAVLQAAAAQGVLRVLNPSPVEGCSAEMLAHCDLLVVNEGEAAYFGGAEQLSAGKTLVRTLGAAGAELWREGRRIAAVPGRAAQVLDPTGAGDCFLGALVAAMLRRGARAVAASDLTLATWAAGICVSRLATQNAFPTAEEFRAAFAA</sequence>
<feature type="binding site" evidence="12">
    <location>
        <position position="237"/>
    </location>
    <ligand>
        <name>substrate</name>
    </ligand>
</feature>
<evidence type="ECO:0000256" key="7">
    <source>
        <dbReference type="ARBA" id="ARBA00022777"/>
    </source>
</evidence>
<evidence type="ECO:0000313" key="14">
    <source>
        <dbReference type="EMBL" id="MCB5410890.1"/>
    </source>
</evidence>
<dbReference type="PROSITE" id="PS00584">
    <property type="entry name" value="PFKB_KINASES_2"/>
    <property type="match status" value="1"/>
</dbReference>
<evidence type="ECO:0000256" key="4">
    <source>
        <dbReference type="ARBA" id="ARBA00022679"/>
    </source>
</evidence>
<dbReference type="PANTHER" id="PTHR10584">
    <property type="entry name" value="SUGAR KINASE"/>
    <property type="match status" value="1"/>
</dbReference>
<dbReference type="EMBL" id="JACDXX010000011">
    <property type="protein sequence ID" value="MCB5410890.1"/>
    <property type="molecule type" value="Genomic_DNA"/>
</dbReference>
<name>A0ABS8CNB2_9RHOB</name>
<keyword evidence="10 12" id="KW-0630">Potassium</keyword>
<feature type="binding site" evidence="12">
    <location>
        <position position="270"/>
    </location>
    <ligand>
        <name>K(+)</name>
        <dbReference type="ChEBI" id="CHEBI:29103"/>
    </ligand>
</feature>
<dbReference type="HAMAP" id="MF_01987">
    <property type="entry name" value="Ribokinase"/>
    <property type="match status" value="1"/>
</dbReference>
<evidence type="ECO:0000256" key="12">
    <source>
        <dbReference type="HAMAP-Rule" id="MF_01987"/>
    </source>
</evidence>
<comment type="cofactor">
    <cofactor evidence="12">
        <name>Mg(2+)</name>
        <dbReference type="ChEBI" id="CHEBI:18420"/>
    </cofactor>
    <text evidence="12">Requires a divalent cation, most likely magnesium in vivo, as an electrophilic catalyst to aid phosphoryl group transfer. It is the chelate of the metal and the nucleotide that is the actual substrate.</text>
</comment>
<feature type="domain" description="Carbohydrate kinase PfkB" evidence="13">
    <location>
        <begin position="1"/>
        <end position="282"/>
    </location>
</feature>
<dbReference type="Gene3D" id="3.40.1190.20">
    <property type="match status" value="1"/>
</dbReference>
<comment type="pathway">
    <text evidence="12">Carbohydrate metabolism; D-ribose degradation; D-ribose 5-phosphate from beta-D-ribopyranose: step 2/2.</text>
</comment>
<dbReference type="PANTHER" id="PTHR10584:SF166">
    <property type="entry name" value="RIBOKINASE"/>
    <property type="match status" value="1"/>
</dbReference>
<comment type="similarity">
    <text evidence="12">Belongs to the carbohydrate kinase PfkB family. Ribokinase subfamily.</text>
</comment>
<keyword evidence="9 12" id="KW-0460">Magnesium</keyword>
<comment type="function">
    <text evidence="12">Catalyzes the phosphorylation of ribose at O-5 in a reaction requiring ATP and magnesium. The resulting D-ribose-5-phosphate can then be used either for sythesis of nucleotides, histidine, and tryptophan, or as a component of the pentose phosphate pathway.</text>
</comment>
<protein>
    <recommendedName>
        <fullName evidence="3 12">Ribokinase</fullName>
        <shortName evidence="12">RK</shortName>
        <ecNumber evidence="2 12">2.7.1.15</ecNumber>
    </recommendedName>
</protein>
<comment type="catalytic activity">
    <reaction evidence="12">
        <text>D-ribose + ATP = D-ribose 5-phosphate + ADP + H(+)</text>
        <dbReference type="Rhea" id="RHEA:13697"/>
        <dbReference type="ChEBI" id="CHEBI:15378"/>
        <dbReference type="ChEBI" id="CHEBI:30616"/>
        <dbReference type="ChEBI" id="CHEBI:47013"/>
        <dbReference type="ChEBI" id="CHEBI:78346"/>
        <dbReference type="ChEBI" id="CHEBI:456216"/>
        <dbReference type="EC" id="2.7.1.15"/>
    </reaction>
</comment>
<comment type="activity regulation">
    <text evidence="12">Activated by a monovalent cation that binds near, but not in, the active site. The most likely occupant of the site in vivo is potassium. Ion binding induces a conformational change that may alter substrate affinity.</text>
</comment>
<keyword evidence="8 12" id="KW-0067">ATP-binding</keyword>
<evidence type="ECO:0000256" key="10">
    <source>
        <dbReference type="ARBA" id="ARBA00022958"/>
    </source>
</evidence>
<keyword evidence="4 12" id="KW-0808">Transferase</keyword>
<proteinExistence type="inferred from homology"/>
<keyword evidence="7 12" id="KW-0418">Kinase</keyword>
<organism evidence="14 15">
    <name type="scientific">Pseudogemmobacter faecipullorum</name>
    <dbReference type="NCBI Taxonomy" id="2755041"/>
    <lineage>
        <taxon>Bacteria</taxon>
        <taxon>Pseudomonadati</taxon>
        <taxon>Pseudomonadota</taxon>
        <taxon>Alphaproteobacteria</taxon>
        <taxon>Rhodobacterales</taxon>
        <taxon>Paracoccaceae</taxon>
        <taxon>Pseudogemmobacter</taxon>
    </lineage>
</organism>
<comment type="caution">
    <text evidence="12">Lacks conserved residue(s) required for the propagation of feature annotation.</text>
</comment>
<keyword evidence="6 12" id="KW-0547">Nucleotide-binding</keyword>
<feature type="active site" description="Proton acceptor" evidence="12">
    <location>
        <position position="237"/>
    </location>
</feature>
<dbReference type="Pfam" id="PF00294">
    <property type="entry name" value="PfkB"/>
    <property type="match status" value="1"/>
</dbReference>
<accession>A0ABS8CNB2</accession>
<dbReference type="RefSeq" id="WP_226936185.1">
    <property type="nucleotide sequence ID" value="NZ_JACDXX010000011.1"/>
</dbReference>
<dbReference type="PRINTS" id="PR00990">
    <property type="entry name" value="RIBOKINASE"/>
</dbReference>
<evidence type="ECO:0000256" key="8">
    <source>
        <dbReference type="ARBA" id="ARBA00022840"/>
    </source>
</evidence>
<reference evidence="14 15" key="1">
    <citation type="submission" date="2020-07" db="EMBL/GenBank/DDBJ databases">
        <title>Pseudogemmobacter sp. nov., isolated from poultry manure in Taiwan.</title>
        <authorList>
            <person name="Lin S.-Y."/>
            <person name="Tang Y.-S."/>
            <person name="Young C.-C."/>
        </authorList>
    </citation>
    <scope>NUCLEOTIDE SEQUENCE [LARGE SCALE GENOMIC DNA]</scope>
    <source>
        <strain evidence="14 15">CC-YST710</strain>
    </source>
</reference>
<evidence type="ECO:0000256" key="2">
    <source>
        <dbReference type="ARBA" id="ARBA00012035"/>
    </source>
</evidence>
<feature type="binding site" evidence="12">
    <location>
        <begin position="39"/>
        <end position="43"/>
    </location>
    <ligand>
        <name>substrate</name>
    </ligand>
</feature>
<evidence type="ECO:0000256" key="1">
    <source>
        <dbReference type="ARBA" id="ARBA00005380"/>
    </source>
</evidence>
<keyword evidence="5 12" id="KW-0479">Metal-binding</keyword>
<gene>
    <name evidence="12" type="primary">rbsK</name>
    <name evidence="14" type="ORF">H0485_12880</name>
</gene>
<keyword evidence="12" id="KW-0963">Cytoplasm</keyword>
<evidence type="ECO:0000256" key="5">
    <source>
        <dbReference type="ARBA" id="ARBA00022723"/>
    </source>
</evidence>
<evidence type="ECO:0000313" key="15">
    <source>
        <dbReference type="Proteomes" id="UP001198571"/>
    </source>
</evidence>
<dbReference type="SUPFAM" id="SSF53613">
    <property type="entry name" value="Ribokinase-like"/>
    <property type="match status" value="1"/>
</dbReference>
<feature type="binding site" evidence="12">
    <location>
        <begin position="204"/>
        <end position="209"/>
    </location>
    <ligand>
        <name>ATP</name>
        <dbReference type="ChEBI" id="CHEBI:30616"/>
    </ligand>
</feature>
<evidence type="ECO:0000256" key="11">
    <source>
        <dbReference type="ARBA" id="ARBA00023277"/>
    </source>
</evidence>
<comment type="caution">
    <text evidence="14">The sequence shown here is derived from an EMBL/GenBank/DDBJ whole genome shotgun (WGS) entry which is preliminary data.</text>
</comment>
<comment type="subunit">
    <text evidence="12">Homodimer.</text>
</comment>
<feature type="binding site" evidence="12">
    <location>
        <begin position="11"/>
        <end position="13"/>
    </location>
    <ligand>
        <name>substrate</name>
    </ligand>
</feature>
<feature type="binding site" evidence="12">
    <location>
        <begin position="236"/>
        <end position="237"/>
    </location>
    <ligand>
        <name>ATP</name>
        <dbReference type="ChEBI" id="CHEBI:30616"/>
    </ligand>
</feature>
<comment type="similarity">
    <text evidence="1">Belongs to the carbohydrate kinase pfkB family.</text>
</comment>
<comment type="subcellular location">
    <subcellularLocation>
        <location evidence="12">Cytoplasm</location>
    </subcellularLocation>
</comment>
<keyword evidence="15" id="KW-1185">Reference proteome</keyword>
<dbReference type="EC" id="2.7.1.15" evidence="2 12"/>
<dbReference type="Proteomes" id="UP001198571">
    <property type="component" value="Unassembled WGS sequence"/>
</dbReference>
<keyword evidence="11 12" id="KW-0119">Carbohydrate metabolism</keyword>
<feature type="binding site" evidence="12">
    <location>
        <position position="182"/>
    </location>
    <ligand>
        <name>ATP</name>
        <dbReference type="ChEBI" id="CHEBI:30616"/>
    </ligand>
</feature>
<dbReference type="InterPro" id="IPR011611">
    <property type="entry name" value="PfkB_dom"/>
</dbReference>
<dbReference type="InterPro" id="IPR029056">
    <property type="entry name" value="Ribokinase-like"/>
</dbReference>